<accession>A0ABN3I0E2</accession>
<feature type="region of interest" description="Disordered" evidence="1">
    <location>
        <begin position="167"/>
        <end position="207"/>
    </location>
</feature>
<proteinExistence type="predicted"/>
<dbReference type="SUPFAM" id="SSF53187">
    <property type="entry name" value="Zn-dependent exopeptidases"/>
    <property type="match status" value="1"/>
</dbReference>
<comment type="caution">
    <text evidence="2">The sequence shown here is derived from an EMBL/GenBank/DDBJ whole genome shotgun (WGS) entry which is preliminary data.</text>
</comment>
<sequence>MTSDALRHLRQATDAAISDRTIVEAIRVMSAAPSPRGRERATATRLAAWARDRWPRLPWNLEAVGPEGTNLTSTAGGSGPELLVYSHLDTSLSGEAGHDRWATGLDGPVAPLALDPVSGLLSGFGLGVARAPAAAALVGYAAAATALRREGLPHRLCLLLASAGTHSSPFTTARPAGPSPSAASAPAAGDTSGRTPGTAAADVSGVSGVSAEPSGIDEYLRSHPLPAAAVVAKCGPPGVLYEEPGAIFLRVRLDGSYRPVLARGADGGLLTGLGVVVAILESWRAEHLAARSAPGRQLAAEAGIGAVRGGLAEKPDLLPGLVELHLYLTTVPGDDPDEIARTVLERLRAGIRGGPLERHRVSVDAHMAHPAGSTPPGAPVIRQAIAAWDDEHGAPPPPISGWKGSTDGVVLRGHGIPTARVGPAAAADPADPRRDVFDPRELARFARLYAGIALRHALGVPGARSGRST</sequence>
<dbReference type="Gene3D" id="3.30.70.360">
    <property type="match status" value="1"/>
</dbReference>
<keyword evidence="3" id="KW-1185">Reference proteome</keyword>
<evidence type="ECO:0008006" key="4">
    <source>
        <dbReference type="Google" id="ProtNLM"/>
    </source>
</evidence>
<dbReference type="EMBL" id="BAAAWD010000006">
    <property type="protein sequence ID" value="GAA2998555.1"/>
    <property type="molecule type" value="Genomic_DNA"/>
</dbReference>
<evidence type="ECO:0000313" key="2">
    <source>
        <dbReference type="EMBL" id="GAA2998555.1"/>
    </source>
</evidence>
<evidence type="ECO:0000256" key="1">
    <source>
        <dbReference type="SAM" id="MobiDB-lite"/>
    </source>
</evidence>
<name>A0ABN3I0E2_9ACTN</name>
<evidence type="ECO:0000313" key="3">
    <source>
        <dbReference type="Proteomes" id="UP001499930"/>
    </source>
</evidence>
<dbReference type="Proteomes" id="UP001499930">
    <property type="component" value="Unassembled WGS sequence"/>
</dbReference>
<feature type="compositionally biased region" description="Low complexity" evidence="1">
    <location>
        <begin position="171"/>
        <end position="193"/>
    </location>
</feature>
<reference evidence="2 3" key="1">
    <citation type="journal article" date="2019" name="Int. J. Syst. Evol. Microbiol.">
        <title>The Global Catalogue of Microorganisms (GCM) 10K type strain sequencing project: providing services to taxonomists for standard genome sequencing and annotation.</title>
        <authorList>
            <consortium name="The Broad Institute Genomics Platform"/>
            <consortium name="The Broad Institute Genome Sequencing Center for Infectious Disease"/>
            <person name="Wu L."/>
            <person name="Ma J."/>
        </authorList>
    </citation>
    <scope>NUCLEOTIDE SEQUENCE [LARGE SCALE GENOMIC DNA]</scope>
    <source>
        <strain evidence="2 3">JCM 3106</strain>
    </source>
</reference>
<gene>
    <name evidence="2" type="ORF">GCM10017559_19030</name>
</gene>
<protein>
    <recommendedName>
        <fullName evidence="4">Peptidase M20</fullName>
    </recommendedName>
</protein>
<dbReference type="Gene3D" id="3.40.630.10">
    <property type="entry name" value="Zn peptidases"/>
    <property type="match status" value="1"/>
</dbReference>
<dbReference type="RefSeq" id="WP_344891287.1">
    <property type="nucleotide sequence ID" value="NZ_BAAAWD010000006.1"/>
</dbReference>
<organism evidence="2 3">
    <name type="scientific">Streptosporangium longisporum</name>
    <dbReference type="NCBI Taxonomy" id="46187"/>
    <lineage>
        <taxon>Bacteria</taxon>
        <taxon>Bacillati</taxon>
        <taxon>Actinomycetota</taxon>
        <taxon>Actinomycetes</taxon>
        <taxon>Streptosporangiales</taxon>
        <taxon>Streptosporangiaceae</taxon>
        <taxon>Streptosporangium</taxon>
    </lineage>
</organism>